<accession>A0ABD5K0L7</accession>
<feature type="transmembrane region" description="Helical" evidence="5">
    <location>
        <begin position="21"/>
        <end position="41"/>
    </location>
</feature>
<comment type="caution">
    <text evidence="7">The sequence shown here is derived from an EMBL/GenBank/DDBJ whole genome shotgun (WGS) entry which is preliminary data.</text>
</comment>
<feature type="transmembrane region" description="Helical" evidence="5">
    <location>
        <begin position="75"/>
        <end position="96"/>
    </location>
</feature>
<evidence type="ECO:0000256" key="3">
    <source>
        <dbReference type="ARBA" id="ARBA00022989"/>
    </source>
</evidence>
<dbReference type="PANTHER" id="PTHR43759:SF1">
    <property type="entry name" value="GLUCOSE IMPORT SYSTEM PERMEASE PROTEIN GLCT"/>
    <property type="match status" value="1"/>
</dbReference>
<comment type="subcellular location">
    <subcellularLocation>
        <location evidence="1 5">Cell membrane</location>
        <topology evidence="1 5">Multi-pass membrane protein</topology>
    </subcellularLocation>
</comment>
<dbReference type="PANTHER" id="PTHR43759">
    <property type="entry name" value="TREHALOSE TRANSPORT SYSTEM PERMEASE PROTEIN SUGA"/>
    <property type="match status" value="1"/>
</dbReference>
<dbReference type="CDD" id="cd06261">
    <property type="entry name" value="TM_PBP2"/>
    <property type="match status" value="1"/>
</dbReference>
<dbReference type="SUPFAM" id="SSF161098">
    <property type="entry name" value="MetI-like"/>
    <property type="match status" value="1"/>
</dbReference>
<dbReference type="EMBL" id="JBBHKQ010000002">
    <property type="protein sequence ID" value="MEJ5902526.1"/>
    <property type="molecule type" value="Genomic_DNA"/>
</dbReference>
<dbReference type="GO" id="GO:0005886">
    <property type="term" value="C:plasma membrane"/>
    <property type="evidence" value="ECO:0007669"/>
    <property type="project" value="UniProtKB-SubCell"/>
</dbReference>
<feature type="transmembrane region" description="Helical" evidence="5">
    <location>
        <begin position="264"/>
        <end position="286"/>
    </location>
</feature>
<feature type="domain" description="ABC transmembrane type-1" evidence="6">
    <location>
        <begin position="71"/>
        <end position="281"/>
    </location>
</feature>
<proteinExistence type="inferred from homology"/>
<dbReference type="InterPro" id="IPR000515">
    <property type="entry name" value="MetI-like"/>
</dbReference>
<keyword evidence="5" id="KW-0813">Transport</keyword>
<reference evidence="7 8" key="1">
    <citation type="submission" date="2024-03" db="EMBL/GenBank/DDBJ databases">
        <title>Reference genomes for the five species model microbial community.</title>
        <authorList>
            <person name="Padfield D."/>
        </authorList>
    </citation>
    <scope>NUCLEOTIDE SEQUENCE [LARGE SCALE GENOMIC DNA]</scope>
    <source>
        <strain evidence="7 8">AB1</strain>
    </source>
</reference>
<evidence type="ECO:0000256" key="2">
    <source>
        <dbReference type="ARBA" id="ARBA00022692"/>
    </source>
</evidence>
<dbReference type="Proteomes" id="UP001362311">
    <property type="component" value="Unassembled WGS sequence"/>
</dbReference>
<dbReference type="AlphaFoldDB" id="A0ABD5K0L7"/>
<dbReference type="InterPro" id="IPR052730">
    <property type="entry name" value="Sugar_ABC_transporter"/>
</dbReference>
<evidence type="ECO:0000313" key="8">
    <source>
        <dbReference type="Proteomes" id="UP001362311"/>
    </source>
</evidence>
<evidence type="ECO:0000259" key="6">
    <source>
        <dbReference type="PROSITE" id="PS50928"/>
    </source>
</evidence>
<organism evidence="7 8">
    <name type="scientific">Ochrobactrum teleogrylli</name>
    <dbReference type="NCBI Taxonomy" id="2479765"/>
    <lineage>
        <taxon>Bacteria</taxon>
        <taxon>Pseudomonadati</taxon>
        <taxon>Pseudomonadota</taxon>
        <taxon>Alphaproteobacteria</taxon>
        <taxon>Hyphomicrobiales</taxon>
        <taxon>Brucellaceae</taxon>
        <taxon>Brucella/Ochrobactrum group</taxon>
        <taxon>Ochrobactrum</taxon>
    </lineage>
</organism>
<dbReference type="PROSITE" id="PS50928">
    <property type="entry name" value="ABC_TM1"/>
    <property type="match status" value="1"/>
</dbReference>
<dbReference type="Gene3D" id="1.10.3720.10">
    <property type="entry name" value="MetI-like"/>
    <property type="match status" value="1"/>
</dbReference>
<keyword evidence="4 5" id="KW-0472">Membrane</keyword>
<evidence type="ECO:0000256" key="5">
    <source>
        <dbReference type="RuleBase" id="RU363032"/>
    </source>
</evidence>
<feature type="transmembrane region" description="Helical" evidence="5">
    <location>
        <begin position="108"/>
        <end position="129"/>
    </location>
</feature>
<name>A0ABD5K0L7_9HYPH</name>
<sequence>MKPVNAGGQKAMSAHWMIAPAVILTLAMVIFPLCYAIYLSFGGSAMGATSPGLGLGNYQRMTADPQFWSALKVTFGLFFVALVLQLILGTALALLLNRFGAVRGLVRTAILSPFMLPPVVVGMIAIVVLDPGLGAANYLLEIVGIPHFLWLASPDWSLLVIALIDTWQWTPFVALIVLGGLQSLPLRVYEAAEIDGAIGIRRFWFITLPLLGPTLLTAAVLRSVDLLRFFDIIYITTQGGPGYATTTLNIMAYKLGFDFMDVGYASAVMITLGILVLGSVVFFASLRRKVSWT</sequence>
<comment type="similarity">
    <text evidence="5">Belongs to the binding-protein-dependent transport system permease family.</text>
</comment>
<gene>
    <name evidence="7" type="ORF">WIX40_20780</name>
</gene>
<dbReference type="RefSeq" id="WP_339441876.1">
    <property type="nucleotide sequence ID" value="NZ_JBBHKQ010000002.1"/>
</dbReference>
<keyword evidence="3 5" id="KW-1133">Transmembrane helix</keyword>
<dbReference type="InterPro" id="IPR035906">
    <property type="entry name" value="MetI-like_sf"/>
</dbReference>
<feature type="transmembrane region" description="Helical" evidence="5">
    <location>
        <begin position="156"/>
        <end position="181"/>
    </location>
</feature>
<evidence type="ECO:0000256" key="4">
    <source>
        <dbReference type="ARBA" id="ARBA00023136"/>
    </source>
</evidence>
<protein>
    <submittedName>
        <fullName evidence="7">Sugar ABC transporter permease</fullName>
    </submittedName>
</protein>
<dbReference type="Pfam" id="PF00528">
    <property type="entry name" value="BPD_transp_1"/>
    <property type="match status" value="1"/>
</dbReference>
<evidence type="ECO:0000313" key="7">
    <source>
        <dbReference type="EMBL" id="MEJ5902526.1"/>
    </source>
</evidence>
<feature type="transmembrane region" description="Helical" evidence="5">
    <location>
        <begin position="202"/>
        <end position="221"/>
    </location>
</feature>
<evidence type="ECO:0000256" key="1">
    <source>
        <dbReference type="ARBA" id="ARBA00004651"/>
    </source>
</evidence>
<keyword evidence="2 5" id="KW-0812">Transmembrane</keyword>